<evidence type="ECO:0000256" key="5">
    <source>
        <dbReference type="ARBA" id="ARBA00038359"/>
    </source>
</evidence>
<feature type="domain" description="Rhodopsin" evidence="8">
    <location>
        <begin position="52"/>
        <end position="262"/>
    </location>
</feature>
<feature type="transmembrane region" description="Helical" evidence="7">
    <location>
        <begin position="204"/>
        <end position="223"/>
    </location>
</feature>
<comment type="subcellular location">
    <subcellularLocation>
        <location evidence="1">Membrane</location>
        <topology evidence="1">Multi-pass membrane protein</topology>
    </subcellularLocation>
</comment>
<comment type="caution">
    <text evidence="9">The sequence shown here is derived from an EMBL/GenBank/DDBJ whole genome shotgun (WGS) entry which is preliminary data.</text>
</comment>
<keyword evidence="2 7" id="KW-0812">Transmembrane</keyword>
<dbReference type="InterPro" id="IPR052337">
    <property type="entry name" value="SAT4-like"/>
</dbReference>
<dbReference type="Pfam" id="PF20684">
    <property type="entry name" value="Fung_rhodopsin"/>
    <property type="match status" value="1"/>
</dbReference>
<dbReference type="InterPro" id="IPR049326">
    <property type="entry name" value="Rhodopsin_dom_fungi"/>
</dbReference>
<dbReference type="Proteomes" id="UP001465668">
    <property type="component" value="Unassembled WGS sequence"/>
</dbReference>
<proteinExistence type="inferred from homology"/>
<dbReference type="PANTHER" id="PTHR33048">
    <property type="entry name" value="PTH11-LIKE INTEGRAL MEMBRANE PROTEIN (AFU_ORTHOLOGUE AFUA_5G11245)"/>
    <property type="match status" value="1"/>
</dbReference>
<keyword evidence="10" id="KW-1185">Reference proteome</keyword>
<evidence type="ECO:0000256" key="1">
    <source>
        <dbReference type="ARBA" id="ARBA00004141"/>
    </source>
</evidence>
<dbReference type="PANTHER" id="PTHR33048:SF2">
    <property type="entry name" value="SRPK"/>
    <property type="match status" value="1"/>
</dbReference>
<feature type="compositionally biased region" description="Polar residues" evidence="6">
    <location>
        <begin position="439"/>
        <end position="452"/>
    </location>
</feature>
<evidence type="ECO:0000256" key="3">
    <source>
        <dbReference type="ARBA" id="ARBA00022989"/>
    </source>
</evidence>
<keyword evidence="4 7" id="KW-0472">Membrane</keyword>
<name>A0ABR2XAC1_9PEZI</name>
<evidence type="ECO:0000256" key="2">
    <source>
        <dbReference type="ARBA" id="ARBA00022692"/>
    </source>
</evidence>
<sequence length="461" mass="51885">MQAIHSGFSSLLPISSWQGFRGHEEAMGVAELIETWTLYAIGSLVIFARIGCRLRMIGLSGFKPDDYIIIFSWATYTVMTVAAHIVGGLGDLHALTMEQREALSEEEATPLIYATQWFCAGVATYILFIWTLKMNMLFLYQRVVRGLWVERFIKPTMYLVIATFIAIYMILFCVCRPYNRMWVVFPDQGEYCQPQSRLNMIPPLVMNIVTDLVIMLIPAPVLVNIQTTVWKKIGLLVLFTAGFFIMVAAIIRVTMVLIVGWRRAPRLSSPMLTRLQLKNGPTAAIWSCREDFVAISIGQAILVRPMFTKGFWTNKYSSKGGYLSKPSKNSGDPERSFEMYNNRGRKSKNNDPFSITVALATVMGNETTPPNGSPNGSTEQIFNSAKEQTGPMNTIDENSAAFPEDVKQSPRNYGSWDGIHVSKTVTVENTEHGPETWQRMYTPSDSLQSTNKARAWNETGR</sequence>
<feature type="transmembrane region" description="Helical" evidence="7">
    <location>
        <begin position="36"/>
        <end position="56"/>
    </location>
</feature>
<comment type="similarity">
    <text evidence="5">Belongs to the SAT4 family.</text>
</comment>
<feature type="transmembrane region" description="Helical" evidence="7">
    <location>
        <begin position="157"/>
        <end position="179"/>
    </location>
</feature>
<feature type="transmembrane region" description="Helical" evidence="7">
    <location>
        <begin position="68"/>
        <end position="90"/>
    </location>
</feature>
<feature type="region of interest" description="Disordered" evidence="6">
    <location>
        <begin position="431"/>
        <end position="461"/>
    </location>
</feature>
<evidence type="ECO:0000313" key="9">
    <source>
        <dbReference type="EMBL" id="KAK9770702.1"/>
    </source>
</evidence>
<keyword evidence="3 7" id="KW-1133">Transmembrane helix</keyword>
<protein>
    <recommendedName>
        <fullName evidence="8">Rhodopsin domain-containing protein</fullName>
    </recommendedName>
</protein>
<evidence type="ECO:0000256" key="7">
    <source>
        <dbReference type="SAM" id="Phobius"/>
    </source>
</evidence>
<feature type="transmembrane region" description="Helical" evidence="7">
    <location>
        <begin position="235"/>
        <end position="261"/>
    </location>
</feature>
<evidence type="ECO:0000313" key="10">
    <source>
        <dbReference type="Proteomes" id="UP001465668"/>
    </source>
</evidence>
<dbReference type="EMBL" id="JARVKM010000087">
    <property type="protein sequence ID" value="KAK9770702.1"/>
    <property type="molecule type" value="Genomic_DNA"/>
</dbReference>
<evidence type="ECO:0000256" key="4">
    <source>
        <dbReference type="ARBA" id="ARBA00023136"/>
    </source>
</evidence>
<accession>A0ABR2XAC1</accession>
<feature type="transmembrane region" description="Helical" evidence="7">
    <location>
        <begin position="110"/>
        <end position="132"/>
    </location>
</feature>
<feature type="region of interest" description="Disordered" evidence="6">
    <location>
        <begin position="323"/>
        <end position="351"/>
    </location>
</feature>
<evidence type="ECO:0000259" key="8">
    <source>
        <dbReference type="Pfam" id="PF20684"/>
    </source>
</evidence>
<organism evidence="9 10">
    <name type="scientific">Seiridium cardinale</name>
    <dbReference type="NCBI Taxonomy" id="138064"/>
    <lineage>
        <taxon>Eukaryota</taxon>
        <taxon>Fungi</taxon>
        <taxon>Dikarya</taxon>
        <taxon>Ascomycota</taxon>
        <taxon>Pezizomycotina</taxon>
        <taxon>Sordariomycetes</taxon>
        <taxon>Xylariomycetidae</taxon>
        <taxon>Amphisphaeriales</taxon>
        <taxon>Sporocadaceae</taxon>
        <taxon>Seiridium</taxon>
    </lineage>
</organism>
<gene>
    <name evidence="9" type="ORF">SCAR479_12591</name>
</gene>
<reference evidence="9 10" key="1">
    <citation type="submission" date="2024-02" db="EMBL/GenBank/DDBJ databases">
        <title>First draft genome assembly of two strains of Seiridium cardinale.</title>
        <authorList>
            <person name="Emiliani G."/>
            <person name="Scali E."/>
        </authorList>
    </citation>
    <scope>NUCLEOTIDE SEQUENCE [LARGE SCALE GENOMIC DNA]</scope>
    <source>
        <strain evidence="9 10">BM-138-000479</strain>
    </source>
</reference>
<evidence type="ECO:0000256" key="6">
    <source>
        <dbReference type="SAM" id="MobiDB-lite"/>
    </source>
</evidence>